<dbReference type="FunFam" id="3.40.50.300:FF:000901">
    <property type="entry name" value="Chromosome partition protein Smc"/>
    <property type="match status" value="1"/>
</dbReference>
<evidence type="ECO:0000256" key="2">
    <source>
        <dbReference type="ARBA" id="ARBA00022490"/>
    </source>
</evidence>
<sequence length="1166" mass="135015">MFLKELTIKGFKSFLNTTKLDFFHGVTAIVGPNGSGKSNISDAIRWVLGETSIKTLRGNKMEDVIFTGTDDIKPVGFAEVEIKFSECELERFPYSEIVVSRRVYRDGESEYYINKNKVRLKDVRELFMDTGLGRDGYSIIGQGQIDNVLSTKPEDRRFIFEEASGISKFRYKREEALTKIKNANDDLDRLTDVYSEIKKNYERLKTESSKAKEYTELAIVKKDLELDLMYKNLIKNAEDRKKLIDSIEIYENDKKRENDNIVKLKEDSKEIEKKIDELSIVIDNVSKEKMEVIRSFTESKGNHRLEAENIKRLESDISTFKSTIETNLEKIEQYKTANKELAIILNSTDDGGLSSDEKEKRTELLEKLDAMSKNLEALRDKMMSENLSYNKSKLDFDSNKKREEFYDERIENLESSLEDLKSTLEISRKDFEDLCESLEKKHESLKELESTIGESRETLARMQKETQEFNRNKENLENKIRNYKYELALKNNILEQYQLSGFSNKKVNEKFKNDKGYLAEVTYNIDVDSKYTKAIETAFGAKLGYIITRTQDDAKEMVEFLKTNKFGRATFLPLELYNKPTNFKALKPDEDCLGYAADHVKTSPELENLIRSVLGPIVIFKDLKSATLKRREYNSSIVTLDGEFLHFSGSITGGEGKKEQITPLSIKNEIKALKTDLNANEEALKKLGDAEALINNFNSFKEKYDSSVRDYENYKIEFAKDKNEKNLMEDKLGALEERKAGLLEELKKIHAEKSWILIDEISDEAYNKSKTEYENYKSEFEKFKESADETLRELNEKENNIKLFLYKKENAQSRIDENNLQVKNLEIENGNLKKTLEENKKMLEEKGEIKDSLFKSMTEFEEKEKLIDSKTNELYKERNELRAKFETLSIQEDSIRENITGINEKINSDNLKIARIDENLEIKKNDLLNEYNISYDEFISSERETASLRELTQNINEINSKIELMGPVNMSAIAGYKEALERKTFYEKQIADCKDSIDDLLSILKKINRDMKSQFNEAFVEIRNNFKYVFEELFNGGKADLTMTDPDDPLNTGIQIIAKPPGKKEQQLSLLSGGEKTLTAMALLFAFLKLKPSPFCILDEIDAALDDANIMRYTNFLRKLSEDSQFLIITHRKPTLEVADTIYGVCMRKKGISDIISMRIEEYEEE</sequence>
<keyword evidence="10" id="KW-1185">Reference proteome</keyword>
<feature type="coiled-coil region" evidence="7">
    <location>
        <begin position="361"/>
        <end position="493"/>
    </location>
</feature>
<comment type="subcellular location">
    <subcellularLocation>
        <location evidence="1 7">Cytoplasm</location>
    </subcellularLocation>
</comment>
<protein>
    <recommendedName>
        <fullName evidence="7">Chromosome partition protein Smc</fullName>
    </recommendedName>
</protein>
<comment type="domain">
    <text evidence="7">Contains large globular domains required for ATP hydrolysis at each terminus and a third globular domain forming a flexible hinge near the middle of the molecule. These domains are separated by coiled-coil structures.</text>
</comment>
<dbReference type="GO" id="GO:0007062">
    <property type="term" value="P:sister chromatid cohesion"/>
    <property type="evidence" value="ECO:0007669"/>
    <property type="project" value="InterPro"/>
</dbReference>
<keyword evidence="2 7" id="KW-0963">Cytoplasm</keyword>
<dbReference type="PANTHER" id="PTHR43977">
    <property type="entry name" value="STRUCTURAL MAINTENANCE OF CHROMOSOMES PROTEIN 3"/>
    <property type="match status" value="1"/>
</dbReference>
<dbReference type="SUPFAM" id="SSF75553">
    <property type="entry name" value="Smc hinge domain"/>
    <property type="match status" value="1"/>
</dbReference>
<dbReference type="InterPro" id="IPR027417">
    <property type="entry name" value="P-loop_NTPase"/>
</dbReference>
<evidence type="ECO:0000256" key="6">
    <source>
        <dbReference type="ARBA" id="ARBA00023125"/>
    </source>
</evidence>
<keyword evidence="4 7" id="KW-0067">ATP-binding</keyword>
<evidence type="ECO:0000313" key="9">
    <source>
        <dbReference type="EMBL" id="PVY94613.1"/>
    </source>
</evidence>
<dbReference type="Pfam" id="PF06470">
    <property type="entry name" value="SMC_hinge"/>
    <property type="match status" value="1"/>
</dbReference>
<feature type="coiled-coil region" evidence="7">
    <location>
        <begin position="240"/>
        <end position="288"/>
    </location>
</feature>
<name>A0A2U1E3T6_9FIRM</name>
<dbReference type="RefSeq" id="WP_165803592.1">
    <property type="nucleotide sequence ID" value="NZ_QEKV01000004.1"/>
</dbReference>
<evidence type="ECO:0000256" key="5">
    <source>
        <dbReference type="ARBA" id="ARBA00023054"/>
    </source>
</evidence>
<dbReference type="GO" id="GO:0007059">
    <property type="term" value="P:chromosome segregation"/>
    <property type="evidence" value="ECO:0007669"/>
    <property type="project" value="UniProtKB-UniRule"/>
</dbReference>
<proteinExistence type="inferred from homology"/>
<comment type="caution">
    <text evidence="9">The sequence shown here is derived from an EMBL/GenBank/DDBJ whole genome shotgun (WGS) entry which is preliminary data.</text>
</comment>
<dbReference type="GO" id="GO:0005524">
    <property type="term" value="F:ATP binding"/>
    <property type="evidence" value="ECO:0007669"/>
    <property type="project" value="UniProtKB-UniRule"/>
</dbReference>
<feature type="domain" description="SMC hinge" evidence="8">
    <location>
        <begin position="515"/>
        <end position="630"/>
    </location>
</feature>
<keyword evidence="3 7" id="KW-0547">Nucleotide-binding</keyword>
<organism evidence="9 10">
    <name type="scientific">Ezakiella coagulans</name>
    <dbReference type="NCBI Taxonomy" id="46507"/>
    <lineage>
        <taxon>Bacteria</taxon>
        <taxon>Bacillati</taxon>
        <taxon>Bacillota</taxon>
        <taxon>Tissierellia</taxon>
        <taxon>Ezakiella</taxon>
    </lineage>
</organism>
<reference evidence="9 10" key="1">
    <citation type="submission" date="2018-04" db="EMBL/GenBank/DDBJ databases">
        <title>Genomic Encyclopedia of Type Strains, Phase IV (KMG-IV): sequencing the most valuable type-strain genomes for metagenomic binning, comparative biology and taxonomic classification.</title>
        <authorList>
            <person name="Goeker M."/>
        </authorList>
    </citation>
    <scope>NUCLEOTIDE SEQUENCE [LARGE SCALE GENOMIC DNA]</scope>
    <source>
        <strain evidence="9 10">DSM 20705</strain>
    </source>
</reference>
<dbReference type="GO" id="GO:0006260">
    <property type="term" value="P:DNA replication"/>
    <property type="evidence" value="ECO:0007669"/>
    <property type="project" value="UniProtKB-UniRule"/>
</dbReference>
<evidence type="ECO:0000256" key="3">
    <source>
        <dbReference type="ARBA" id="ARBA00022741"/>
    </source>
</evidence>
<dbReference type="Gene3D" id="3.30.70.1620">
    <property type="match status" value="1"/>
</dbReference>
<dbReference type="HAMAP" id="MF_01894">
    <property type="entry name" value="Smc_prok"/>
    <property type="match status" value="1"/>
</dbReference>
<dbReference type="EMBL" id="QEKV01000004">
    <property type="protein sequence ID" value="PVY94613.1"/>
    <property type="molecule type" value="Genomic_DNA"/>
</dbReference>
<evidence type="ECO:0000256" key="7">
    <source>
        <dbReference type="HAMAP-Rule" id="MF_01894"/>
    </source>
</evidence>
<dbReference type="GO" id="GO:0005694">
    <property type="term" value="C:chromosome"/>
    <property type="evidence" value="ECO:0007669"/>
    <property type="project" value="InterPro"/>
</dbReference>
<dbReference type="GO" id="GO:0030261">
    <property type="term" value="P:chromosome condensation"/>
    <property type="evidence" value="ECO:0007669"/>
    <property type="project" value="InterPro"/>
</dbReference>
<dbReference type="CDD" id="cd03278">
    <property type="entry name" value="ABC_SMC_barmotin"/>
    <property type="match status" value="1"/>
</dbReference>
<dbReference type="GO" id="GO:0005737">
    <property type="term" value="C:cytoplasm"/>
    <property type="evidence" value="ECO:0007669"/>
    <property type="project" value="UniProtKB-SubCell"/>
</dbReference>
<dbReference type="PIRSF" id="PIRSF005719">
    <property type="entry name" value="SMC"/>
    <property type="match status" value="1"/>
</dbReference>
<comment type="subunit">
    <text evidence="7">Homodimer.</text>
</comment>
<keyword evidence="6 7" id="KW-0238">DNA-binding</keyword>
<dbReference type="InterPro" id="IPR003395">
    <property type="entry name" value="RecF/RecN/SMC_N"/>
</dbReference>
<dbReference type="SMART" id="SM00968">
    <property type="entry name" value="SMC_hinge"/>
    <property type="match status" value="1"/>
</dbReference>
<dbReference type="AlphaFoldDB" id="A0A2U1E3T6"/>
<accession>A0A2U1E3T6</accession>
<evidence type="ECO:0000256" key="4">
    <source>
        <dbReference type="ARBA" id="ARBA00022840"/>
    </source>
</evidence>
<feature type="coiled-coil region" evidence="7">
    <location>
        <begin position="173"/>
        <end position="207"/>
    </location>
</feature>
<dbReference type="InterPro" id="IPR011890">
    <property type="entry name" value="SMC_prok"/>
</dbReference>
<evidence type="ECO:0000259" key="8">
    <source>
        <dbReference type="SMART" id="SM00968"/>
    </source>
</evidence>
<feature type="binding site" evidence="7">
    <location>
        <begin position="32"/>
        <end position="39"/>
    </location>
    <ligand>
        <name>ATP</name>
        <dbReference type="ChEBI" id="CHEBI:30616"/>
    </ligand>
</feature>
<dbReference type="Proteomes" id="UP000245793">
    <property type="component" value="Unassembled WGS sequence"/>
</dbReference>
<comment type="similarity">
    <text evidence="7">Belongs to the SMC family.</text>
</comment>
<feature type="coiled-coil region" evidence="7">
    <location>
        <begin position="670"/>
        <end position="845"/>
    </location>
</feature>
<dbReference type="Gene3D" id="1.20.1060.20">
    <property type="match status" value="1"/>
</dbReference>
<dbReference type="GO" id="GO:0003677">
    <property type="term" value="F:DNA binding"/>
    <property type="evidence" value="ECO:0007669"/>
    <property type="project" value="UniProtKB-UniRule"/>
</dbReference>
<dbReference type="Gene3D" id="3.40.50.300">
    <property type="entry name" value="P-loop containing nucleotide triphosphate hydrolases"/>
    <property type="match status" value="2"/>
</dbReference>
<dbReference type="GO" id="GO:0016887">
    <property type="term" value="F:ATP hydrolysis activity"/>
    <property type="evidence" value="ECO:0007669"/>
    <property type="project" value="InterPro"/>
</dbReference>
<gene>
    <name evidence="7" type="primary">smc</name>
    <name evidence="9" type="ORF">C7381_104119</name>
</gene>
<dbReference type="NCBIfam" id="TIGR02168">
    <property type="entry name" value="SMC_prok_B"/>
    <property type="match status" value="1"/>
</dbReference>
<dbReference type="SUPFAM" id="SSF52540">
    <property type="entry name" value="P-loop containing nucleoside triphosphate hydrolases"/>
    <property type="match status" value="1"/>
</dbReference>
<keyword evidence="5 7" id="KW-0175">Coiled coil</keyword>
<dbReference type="InterPro" id="IPR024704">
    <property type="entry name" value="SMC"/>
</dbReference>
<comment type="function">
    <text evidence="7">Required for chromosome condensation and partitioning.</text>
</comment>
<dbReference type="InterPro" id="IPR010935">
    <property type="entry name" value="SMC_hinge"/>
</dbReference>
<evidence type="ECO:0000313" key="10">
    <source>
        <dbReference type="Proteomes" id="UP000245793"/>
    </source>
</evidence>
<dbReference type="InterPro" id="IPR036277">
    <property type="entry name" value="SMC_hinge_sf"/>
</dbReference>
<evidence type="ECO:0000256" key="1">
    <source>
        <dbReference type="ARBA" id="ARBA00004496"/>
    </source>
</evidence>
<dbReference type="Pfam" id="PF02463">
    <property type="entry name" value="SMC_N"/>
    <property type="match status" value="1"/>
</dbReference>